<feature type="region of interest" description="Disordered" evidence="3">
    <location>
        <begin position="473"/>
        <end position="493"/>
    </location>
</feature>
<feature type="domain" description="Reverse transcriptase" evidence="4">
    <location>
        <begin position="635"/>
        <end position="727"/>
    </location>
</feature>
<dbReference type="EMBL" id="JACTAM010000018">
    <property type="protein sequence ID" value="KAI2653661.1"/>
    <property type="molecule type" value="Genomic_DNA"/>
</dbReference>
<evidence type="ECO:0000256" key="1">
    <source>
        <dbReference type="ARBA" id="ARBA00010879"/>
    </source>
</evidence>
<evidence type="ECO:0000256" key="2">
    <source>
        <dbReference type="ARBA" id="ARBA00012180"/>
    </source>
</evidence>
<feature type="region of interest" description="Disordered" evidence="3">
    <location>
        <begin position="1"/>
        <end position="73"/>
    </location>
</feature>
<dbReference type="EC" id="3.1.26.4" evidence="2"/>
<name>A0ABQ8LSN0_LABRO</name>
<sequence>MATLRSRLSFVKRLPLSATQPGSAGSKRAPRLRWLKARPPRKSEPSTRGPIELPNEGAGSSRADEPSVSFGAPEEDEMYIVASEEGLTPEEADDSTEHPTLRRLFCLSLKPNWRPCFSGDVPPRSTLVLFFPEVHEELTKTWRAPYTAHSRLSSSLLTTLDGGAAKGYVNVPQVERAFAVHLCPQNAATWRNLPRLLSKACKLLSVLAAKAYSAAGQAASALHAMAILQVHQAKALKQLHQGGSDPRLMQELRTATDFALRATKVMARSLGQVMSTMVVQECHLWLNLSQMSDADKVRFLDAPISQAGLFYDTVEDFAQQFSPVQKQIEAIKHILPRRESTKPLGARPPSPCRRGRPPTAAKTPAPPPVTTSTEETPLLRHQAGCKEHPQAREAVLTRTTQRWRRLLGGGHLHQSPPFPGEGREGVTSLLPPTFGLVVPNHSQKEQFAQSLGLWPRAGTMSDVLPPQVQTRSLSSREPGAKVGAPPPGCPTGGTSVTVPLIPLARSLEAWLSLSSPSRWLIRTVQLGYSIQFKRRPPRFRGIFFTSVHSDTDASVLRAEIAVLLAKNAIEPVPPAEMKSGLYSPYFIVPKKSGRLRPILDLRVLNQSLHRLPFRMLTVKHIDLKDAPFLQFAFEGRAYQYRVLPFGLALSPRVFTKVAEGALSPLWEMGIRIFNYLDDWLIIAHSRDLLCEHRDLGLQHLSCLGFQVNQEKSRLSPVQSISFFGMELDSVNMSVRLMNEHTQSVLSCLNLFRHRTAVPLKLFQRFLGHMAASAAVTPLGLLRDRFSTGYMAESREAWHRGTFRVGVTPECRRLFSPWSDPAFLRAGVPLGQVSRHVVVNTDASKTAGVPFAMGRQLRPPGQDLNCSGTSIASSCSQCS</sequence>
<organism evidence="5 6">
    <name type="scientific">Labeo rohita</name>
    <name type="common">Indian major carp</name>
    <name type="synonym">Cyprinus rohita</name>
    <dbReference type="NCBI Taxonomy" id="84645"/>
    <lineage>
        <taxon>Eukaryota</taxon>
        <taxon>Metazoa</taxon>
        <taxon>Chordata</taxon>
        <taxon>Craniata</taxon>
        <taxon>Vertebrata</taxon>
        <taxon>Euteleostomi</taxon>
        <taxon>Actinopterygii</taxon>
        <taxon>Neopterygii</taxon>
        <taxon>Teleostei</taxon>
        <taxon>Ostariophysi</taxon>
        <taxon>Cypriniformes</taxon>
        <taxon>Cyprinidae</taxon>
        <taxon>Labeoninae</taxon>
        <taxon>Labeonini</taxon>
        <taxon>Labeo</taxon>
    </lineage>
</organism>
<proteinExistence type="inferred from homology"/>
<gene>
    <name evidence="5" type="ORF">H4Q32_013980</name>
</gene>
<dbReference type="InterPro" id="IPR000477">
    <property type="entry name" value="RT_dom"/>
</dbReference>
<evidence type="ECO:0000259" key="4">
    <source>
        <dbReference type="Pfam" id="PF00078"/>
    </source>
</evidence>
<dbReference type="InterPro" id="IPR043128">
    <property type="entry name" value="Rev_trsase/Diguanyl_cyclase"/>
</dbReference>
<feature type="compositionally biased region" description="Basic residues" evidence="3">
    <location>
        <begin position="28"/>
        <end position="40"/>
    </location>
</feature>
<comment type="similarity">
    <text evidence="1">Belongs to the beta type-B retroviral polymerase family. HERV class-II K(HML-2) pol subfamily.</text>
</comment>
<evidence type="ECO:0000313" key="6">
    <source>
        <dbReference type="Proteomes" id="UP000830375"/>
    </source>
</evidence>
<dbReference type="Gene3D" id="3.30.70.270">
    <property type="match status" value="1"/>
</dbReference>
<reference evidence="5 6" key="1">
    <citation type="submission" date="2022-01" db="EMBL/GenBank/DDBJ databases">
        <title>A high-quality chromosome-level genome assembly of rohu carp, Labeo rohita.</title>
        <authorList>
            <person name="Arick M.A. II"/>
            <person name="Hsu C.-Y."/>
            <person name="Magbanua Z."/>
            <person name="Pechanova O."/>
            <person name="Grover C."/>
            <person name="Miller E."/>
            <person name="Thrash A."/>
            <person name="Ezzel L."/>
            <person name="Alam S."/>
            <person name="Benzie J."/>
            <person name="Hamilton M."/>
            <person name="Karsi A."/>
            <person name="Lawrence M.L."/>
            <person name="Peterson D.G."/>
        </authorList>
    </citation>
    <scope>NUCLEOTIDE SEQUENCE [LARGE SCALE GENOMIC DNA]</scope>
    <source>
        <strain evidence="6">BAU-BD-2019</strain>
        <tissue evidence="5">Blood</tissue>
    </source>
</reference>
<dbReference type="SUPFAM" id="SSF56672">
    <property type="entry name" value="DNA/RNA polymerases"/>
    <property type="match status" value="1"/>
</dbReference>
<dbReference type="PANTHER" id="PTHR33050">
    <property type="entry name" value="REVERSE TRANSCRIPTASE DOMAIN-CONTAINING PROTEIN"/>
    <property type="match status" value="1"/>
</dbReference>
<dbReference type="Proteomes" id="UP000830375">
    <property type="component" value="Unassembled WGS sequence"/>
</dbReference>
<feature type="region of interest" description="Disordered" evidence="3">
    <location>
        <begin position="335"/>
        <end position="375"/>
    </location>
</feature>
<comment type="caution">
    <text evidence="5">The sequence shown here is derived from an EMBL/GenBank/DDBJ whole genome shotgun (WGS) entry which is preliminary data.</text>
</comment>
<evidence type="ECO:0000313" key="5">
    <source>
        <dbReference type="EMBL" id="KAI2653661.1"/>
    </source>
</evidence>
<protein>
    <recommendedName>
        <fullName evidence="2">ribonuclease H</fullName>
        <ecNumber evidence="2">3.1.26.4</ecNumber>
    </recommendedName>
</protein>
<dbReference type="InterPro" id="IPR043502">
    <property type="entry name" value="DNA/RNA_pol_sf"/>
</dbReference>
<dbReference type="InterPro" id="IPR052055">
    <property type="entry name" value="Hepadnavirus_pol/RT"/>
</dbReference>
<dbReference type="PANTHER" id="PTHR33050:SF7">
    <property type="entry name" value="RIBONUCLEASE H"/>
    <property type="match status" value="1"/>
</dbReference>
<dbReference type="Pfam" id="PF00078">
    <property type="entry name" value="RVT_1"/>
    <property type="match status" value="1"/>
</dbReference>
<evidence type="ECO:0000256" key="3">
    <source>
        <dbReference type="SAM" id="MobiDB-lite"/>
    </source>
</evidence>
<keyword evidence="6" id="KW-1185">Reference proteome</keyword>
<dbReference type="CDD" id="cd03714">
    <property type="entry name" value="RT_DIRS1"/>
    <property type="match status" value="1"/>
</dbReference>
<dbReference type="Gene3D" id="1.10.287.3160">
    <property type="match status" value="1"/>
</dbReference>
<accession>A0ABQ8LSN0</accession>